<dbReference type="Proteomes" id="UP000426246">
    <property type="component" value="Chromosome"/>
</dbReference>
<dbReference type="RefSeq" id="WP_155700229.1">
    <property type="nucleotide sequence ID" value="NZ_CP034235.1"/>
</dbReference>
<dbReference type="KEGG" id="ppsc:EHS13_10090"/>
<evidence type="ECO:0000313" key="2">
    <source>
        <dbReference type="Proteomes" id="UP000426246"/>
    </source>
</evidence>
<evidence type="ECO:0000313" key="1">
    <source>
        <dbReference type="EMBL" id="QGQ95212.1"/>
    </source>
</evidence>
<dbReference type="Gene3D" id="3.20.20.80">
    <property type="entry name" value="Glycosidases"/>
    <property type="match status" value="1"/>
</dbReference>
<gene>
    <name evidence="1" type="ORF">EHS13_10090</name>
</gene>
<accession>A0A6B8RI32</accession>
<evidence type="ECO:0008006" key="3">
    <source>
        <dbReference type="Google" id="ProtNLM"/>
    </source>
</evidence>
<dbReference type="OrthoDB" id="931708at2"/>
<sequence>MERGIYFDGWYRDEHCYHPSLPMRRTQMVEDLVDYEATLLVWSALGGGVVSLPYLEEEAYGDVSPRLRMYGYMNDKEFIRECGKHGIKVFGVVFEVQGWSFPAEISEDETELLSLNIMRGEGKKVTYGLREFSQDKYPKLFKKSFRDYFPEGLVNSDGEQVTDIWEDCAARKLDGTAVHAQWVEIVGHEQQCYQMCRNNQVWRAYLKKIIEIQIDAGVHGVHLDECELPITAIGYGGCFCKDCMKQFNVYLIDRQVKGDLPSELQQMNLSAFHYGNYLNSLNAPFPGKKSETPFFTEYFQFQMKIMTGYFKELTDHIREYGRSQGREVLVSGNFFHVMHQYMPLQAEVDIIATEMRNTLYRQAYWYRYANGFANGKPMTVVENPYGGIVPELLENLRAGRMAEQFQLMLLEATTFGCNLSVPYGGWMGNTIRDAFYAPKEPTQAVQQFLKKQDHLLSDRSGAEIVVNYSYPSYYSRENDAVEHDPNQATMLSSTINKDVVMPFWDIIKEMSKQHVPFDVIISDDGDLFQDEFTLSSLQKYKCLVLPDNNKMTVKQLGTILEYLNKGGRVVVYGRLADEMGDPELAAQIIAHPGTAQCNLEEKLFGFVSSIRNVLPDAKYQIEIDGRPDIGINPHRLLNGGNTVHLVNYQFDREQDRVIPLDNVTFRFRTEVTVIGVKLHTITDEKLEPLWSYSDGYLTVTIESMPLYVLVECITGNTAGKETDSEEAGA</sequence>
<reference evidence="2" key="1">
    <citation type="submission" date="2018-11" db="EMBL/GenBank/DDBJ databases">
        <title>Complete genome sequence of Paenibacillus sp. ML311-T8.</title>
        <authorList>
            <person name="Nam Y.-D."/>
            <person name="Kang J."/>
            <person name="Chung W.-H."/>
            <person name="Park Y.S."/>
        </authorList>
    </citation>
    <scope>NUCLEOTIDE SEQUENCE [LARGE SCALE GENOMIC DNA]</scope>
    <source>
        <strain evidence="2">ML311-T8</strain>
    </source>
</reference>
<name>A0A6B8RI32_9BACL</name>
<dbReference type="EMBL" id="CP034235">
    <property type="protein sequence ID" value="QGQ95212.1"/>
    <property type="molecule type" value="Genomic_DNA"/>
</dbReference>
<keyword evidence="2" id="KW-1185">Reference proteome</keyword>
<dbReference type="Gene3D" id="3.40.50.880">
    <property type="match status" value="1"/>
</dbReference>
<organism evidence="1 2">
    <name type="scientific">Paenibacillus psychroresistens</name>
    <dbReference type="NCBI Taxonomy" id="1778678"/>
    <lineage>
        <taxon>Bacteria</taxon>
        <taxon>Bacillati</taxon>
        <taxon>Bacillota</taxon>
        <taxon>Bacilli</taxon>
        <taxon>Bacillales</taxon>
        <taxon>Paenibacillaceae</taxon>
        <taxon>Paenibacillus</taxon>
    </lineage>
</organism>
<proteinExistence type="predicted"/>
<dbReference type="AlphaFoldDB" id="A0A6B8RI32"/>
<dbReference type="InterPro" id="IPR029062">
    <property type="entry name" value="Class_I_gatase-like"/>
</dbReference>
<protein>
    <recommendedName>
        <fullName evidence="3">Beta-galactosidase trimerisation domain-containing protein</fullName>
    </recommendedName>
</protein>